<dbReference type="InterPro" id="IPR027031">
    <property type="entry name" value="Gly-tRNA_synthase/POLG2"/>
</dbReference>
<feature type="domain" description="Aminoacyl-transfer RNA synthetases class-II family profile" evidence="9">
    <location>
        <begin position="10"/>
        <end position="336"/>
    </location>
</feature>
<dbReference type="InterPro" id="IPR036621">
    <property type="entry name" value="Anticodon-bd_dom_sf"/>
</dbReference>
<evidence type="ECO:0000256" key="6">
    <source>
        <dbReference type="ARBA" id="ARBA00022840"/>
    </source>
</evidence>
<evidence type="ECO:0000256" key="5">
    <source>
        <dbReference type="ARBA" id="ARBA00022741"/>
    </source>
</evidence>
<comment type="caution">
    <text evidence="10">The sequence shown here is derived from an EMBL/GenBank/DDBJ whole genome shotgun (WGS) entry which is preliminary data.</text>
</comment>
<evidence type="ECO:0000256" key="1">
    <source>
        <dbReference type="ARBA" id="ARBA00008226"/>
    </source>
</evidence>
<dbReference type="SUPFAM" id="SSF55681">
    <property type="entry name" value="Class II aaRS and biotin synthetases"/>
    <property type="match status" value="1"/>
</dbReference>
<dbReference type="PANTHER" id="PTHR10745">
    <property type="entry name" value="GLYCYL-TRNA SYNTHETASE/DNA POLYMERASE SUBUNIT GAMMA-2"/>
    <property type="match status" value="1"/>
</dbReference>
<evidence type="ECO:0000259" key="9">
    <source>
        <dbReference type="PROSITE" id="PS50862"/>
    </source>
</evidence>
<evidence type="ECO:0000313" key="11">
    <source>
        <dbReference type="Proteomes" id="UP000231333"/>
    </source>
</evidence>
<dbReference type="GO" id="GO:0004081">
    <property type="term" value="F:bis(5'-nucleosyl)-tetraphosphatase (asymmetrical) activity"/>
    <property type="evidence" value="ECO:0007669"/>
    <property type="project" value="UniProtKB-ARBA"/>
</dbReference>
<dbReference type="GO" id="GO:1990742">
    <property type="term" value="C:microvesicle"/>
    <property type="evidence" value="ECO:0007669"/>
    <property type="project" value="UniProtKB-ARBA"/>
</dbReference>
<gene>
    <name evidence="10" type="ORF">COV34_00530</name>
</gene>
<sequence length="439" mass="50296">MSQEGNVTMEKIVSLCKRRGFVFQGSEIYGGLRGTWDLGPLGVLLNNNIKREWWKMFVESREDMYGLDAAILMNEKVWEASGHTGAGFSDPLVECEKCKRRFRADHLENKEVCSECGGKLGEERDFNLMFETKVGAQGDVKSYLRPETAQGIFVNFKNVVDSMSPKIPFGIAQIGKAFRNEIAPREFLFRVREFEQMEIEYFVKEEDWKEKFEALRADIQKWHAHIGLSSENIKEHEVPENDLAHYSKRTIDFEYNYPGKGFDELAGFAYRTDHDLKNHMEASGVSLEYVEPDGNKFIPHVLEPSFGVGRAFTAVLAEAYTEDEMGGETRTLLRLPAYLAPYRVAVSPLLKNKPELVEKARNAFSDLKKEFGNVAWDDNGNIGKRYRRQDEIGTPYCVTIDFDTIEKDDTVTVRDRDTGEQVRVAVGDLVNYFREKFNS</sequence>
<dbReference type="InterPro" id="IPR002315">
    <property type="entry name" value="tRNA-synt_gly"/>
</dbReference>
<dbReference type="GO" id="GO:0070062">
    <property type="term" value="C:extracellular exosome"/>
    <property type="evidence" value="ECO:0007669"/>
    <property type="project" value="UniProtKB-ARBA"/>
</dbReference>
<dbReference type="Gene3D" id="3.30.930.10">
    <property type="entry name" value="Bira Bifunctional Protein, Domain 2"/>
    <property type="match status" value="1"/>
</dbReference>
<dbReference type="Pfam" id="PF00587">
    <property type="entry name" value="tRNA-synt_2b"/>
    <property type="match status" value="1"/>
</dbReference>
<keyword evidence="8" id="KW-0030">Aminoacyl-tRNA synthetase</keyword>
<keyword evidence="4 10" id="KW-0436">Ligase</keyword>
<dbReference type="EMBL" id="PCXL01000008">
    <property type="protein sequence ID" value="PIR38791.1"/>
    <property type="molecule type" value="Genomic_DNA"/>
</dbReference>
<dbReference type="SUPFAM" id="SSF52954">
    <property type="entry name" value="Class II aaRS ABD-related"/>
    <property type="match status" value="1"/>
</dbReference>
<dbReference type="InterPro" id="IPR004154">
    <property type="entry name" value="Anticodon-bd"/>
</dbReference>
<dbReference type="GO" id="GO:0015966">
    <property type="term" value="P:diadenosine tetraphosphate biosynthetic process"/>
    <property type="evidence" value="ECO:0007669"/>
    <property type="project" value="UniProtKB-ARBA"/>
</dbReference>
<dbReference type="InterPro" id="IPR045864">
    <property type="entry name" value="aa-tRNA-synth_II/BPL/LPL"/>
</dbReference>
<accession>A0A2H0QWZ5</accession>
<evidence type="ECO:0000256" key="4">
    <source>
        <dbReference type="ARBA" id="ARBA00022598"/>
    </source>
</evidence>
<dbReference type="Gene3D" id="3.40.50.800">
    <property type="entry name" value="Anticodon-binding domain"/>
    <property type="match status" value="1"/>
</dbReference>
<evidence type="ECO:0000256" key="8">
    <source>
        <dbReference type="ARBA" id="ARBA00023146"/>
    </source>
</evidence>
<dbReference type="NCBIfam" id="NF003211">
    <property type="entry name" value="PRK04173.1"/>
    <property type="match status" value="1"/>
</dbReference>
<dbReference type="AlphaFoldDB" id="A0A2H0QWZ5"/>
<dbReference type="NCBIfam" id="TIGR00389">
    <property type="entry name" value="glyS_dimeric"/>
    <property type="match status" value="1"/>
</dbReference>
<comment type="similarity">
    <text evidence="1">Belongs to the class-II aminoacyl-tRNA synthetase family.</text>
</comment>
<evidence type="ECO:0000256" key="7">
    <source>
        <dbReference type="ARBA" id="ARBA00022917"/>
    </source>
</evidence>
<dbReference type="Pfam" id="PF03129">
    <property type="entry name" value="HGTP_anticodon"/>
    <property type="match status" value="1"/>
</dbReference>
<organism evidence="10 11">
    <name type="scientific">Candidatus Zambryskibacteria bacterium CG10_big_fil_rev_8_21_14_0_10_42_12</name>
    <dbReference type="NCBI Taxonomy" id="1975115"/>
    <lineage>
        <taxon>Bacteria</taxon>
        <taxon>Candidatus Zambryskiibacteriota</taxon>
    </lineage>
</organism>
<dbReference type="Proteomes" id="UP000231333">
    <property type="component" value="Unassembled WGS sequence"/>
</dbReference>
<dbReference type="InterPro" id="IPR033731">
    <property type="entry name" value="GlyRS-like_core"/>
</dbReference>
<dbReference type="PANTHER" id="PTHR10745:SF8">
    <property type="entry name" value="DNA POLYMERASE SUBUNIT GAMMA-2, MITOCHONDRIAL"/>
    <property type="match status" value="1"/>
</dbReference>
<dbReference type="GO" id="GO:0006426">
    <property type="term" value="P:glycyl-tRNA aminoacylation"/>
    <property type="evidence" value="ECO:0007669"/>
    <property type="project" value="InterPro"/>
</dbReference>
<keyword evidence="6" id="KW-0067">ATP-binding</keyword>
<dbReference type="InterPro" id="IPR002314">
    <property type="entry name" value="aa-tRNA-synt_IIb"/>
</dbReference>
<dbReference type="PRINTS" id="PR01043">
    <property type="entry name" value="TRNASYNTHGLY"/>
</dbReference>
<dbReference type="CDD" id="cd00774">
    <property type="entry name" value="GlyRS-like_core"/>
    <property type="match status" value="1"/>
</dbReference>
<keyword evidence="7" id="KW-0648">Protein biosynthesis</keyword>
<keyword evidence="3" id="KW-0963">Cytoplasm</keyword>
<proteinExistence type="inferred from homology"/>
<evidence type="ECO:0000313" key="10">
    <source>
        <dbReference type="EMBL" id="PIR38791.1"/>
    </source>
</evidence>
<reference evidence="10 11" key="1">
    <citation type="submission" date="2017-09" db="EMBL/GenBank/DDBJ databases">
        <title>Depth-based differentiation of microbial function through sediment-hosted aquifers and enrichment of novel symbionts in the deep terrestrial subsurface.</title>
        <authorList>
            <person name="Probst A.J."/>
            <person name="Ladd B."/>
            <person name="Jarett J.K."/>
            <person name="Geller-Mcgrath D.E."/>
            <person name="Sieber C.M."/>
            <person name="Emerson J.B."/>
            <person name="Anantharaman K."/>
            <person name="Thomas B.C."/>
            <person name="Malmstrom R."/>
            <person name="Stieglmeier M."/>
            <person name="Klingl A."/>
            <person name="Woyke T."/>
            <person name="Ryan C.M."/>
            <person name="Banfield J.F."/>
        </authorList>
    </citation>
    <scope>NUCLEOTIDE SEQUENCE [LARGE SCALE GENOMIC DNA]</scope>
    <source>
        <strain evidence="10">CG10_big_fil_rev_8_21_14_0_10_42_12</strain>
    </source>
</reference>
<keyword evidence="5" id="KW-0547">Nucleotide-binding</keyword>
<evidence type="ECO:0000256" key="2">
    <source>
        <dbReference type="ARBA" id="ARBA00012829"/>
    </source>
</evidence>
<dbReference type="FunFam" id="3.40.50.800:FF:000002">
    <property type="entry name" value="Glycine--tRNA ligase"/>
    <property type="match status" value="1"/>
</dbReference>
<dbReference type="GO" id="GO:0005737">
    <property type="term" value="C:cytoplasm"/>
    <property type="evidence" value="ECO:0007669"/>
    <property type="project" value="InterPro"/>
</dbReference>
<dbReference type="EC" id="6.1.1.14" evidence="2"/>
<dbReference type="GO" id="GO:0005524">
    <property type="term" value="F:ATP binding"/>
    <property type="evidence" value="ECO:0007669"/>
    <property type="project" value="UniProtKB-KW"/>
</dbReference>
<name>A0A2H0QWZ5_9BACT</name>
<dbReference type="InterPro" id="IPR006195">
    <property type="entry name" value="aa-tRNA-synth_II"/>
</dbReference>
<dbReference type="CDD" id="cd00858">
    <property type="entry name" value="GlyRS_anticodon"/>
    <property type="match status" value="1"/>
</dbReference>
<protein>
    <recommendedName>
        <fullName evidence="2">glycine--tRNA ligase</fullName>
        <ecNumber evidence="2">6.1.1.14</ecNumber>
    </recommendedName>
</protein>
<dbReference type="GO" id="GO:0004820">
    <property type="term" value="F:glycine-tRNA ligase activity"/>
    <property type="evidence" value="ECO:0007669"/>
    <property type="project" value="UniProtKB-EC"/>
</dbReference>
<dbReference type="PROSITE" id="PS50862">
    <property type="entry name" value="AA_TRNA_LIGASE_II"/>
    <property type="match status" value="1"/>
</dbReference>
<evidence type="ECO:0000256" key="3">
    <source>
        <dbReference type="ARBA" id="ARBA00022490"/>
    </source>
</evidence>